<accession>A0A1W1D4C0</accession>
<proteinExistence type="predicted"/>
<gene>
    <name evidence="2" type="ORF">MNB_SM-3-15</name>
</gene>
<name>A0A1W1D4C0_9ZZZZ</name>
<protein>
    <submittedName>
        <fullName evidence="2">Uncharacterized protein</fullName>
    </submittedName>
</protein>
<evidence type="ECO:0000256" key="1">
    <source>
        <dbReference type="SAM" id="Phobius"/>
    </source>
</evidence>
<keyword evidence="1" id="KW-1133">Transmembrane helix</keyword>
<feature type="transmembrane region" description="Helical" evidence="1">
    <location>
        <begin position="553"/>
        <end position="574"/>
    </location>
</feature>
<keyword evidence="1" id="KW-0812">Transmembrane</keyword>
<feature type="transmembrane region" description="Helical" evidence="1">
    <location>
        <begin position="15"/>
        <end position="38"/>
    </location>
</feature>
<evidence type="ECO:0000313" key="2">
    <source>
        <dbReference type="EMBL" id="SFV75287.1"/>
    </source>
</evidence>
<feature type="transmembrane region" description="Helical" evidence="1">
    <location>
        <begin position="464"/>
        <end position="488"/>
    </location>
</feature>
<feature type="transmembrane region" description="Helical" evidence="1">
    <location>
        <begin position="509"/>
        <end position="527"/>
    </location>
</feature>
<reference evidence="2" key="1">
    <citation type="submission" date="2016-10" db="EMBL/GenBank/DDBJ databases">
        <authorList>
            <person name="de Groot N.N."/>
        </authorList>
    </citation>
    <scope>NUCLEOTIDE SEQUENCE</scope>
</reference>
<keyword evidence="1" id="KW-0472">Membrane</keyword>
<organism evidence="2">
    <name type="scientific">hydrothermal vent metagenome</name>
    <dbReference type="NCBI Taxonomy" id="652676"/>
    <lineage>
        <taxon>unclassified sequences</taxon>
        <taxon>metagenomes</taxon>
        <taxon>ecological metagenomes</taxon>
    </lineage>
</organism>
<dbReference type="EMBL" id="FPHP01000027">
    <property type="protein sequence ID" value="SFV75287.1"/>
    <property type="molecule type" value="Genomic_DNA"/>
</dbReference>
<dbReference type="AlphaFoldDB" id="A0A1W1D4C0"/>
<sequence>MKKIKFLLYMLQRRIANIVLLSLMFSALLFIFMVGLSIKDVFYNYMKSDYGNIPDMKAKLHNLPQSQMLKIKSQIKQVNQNIDIFYGYEAVFPLTLIDSDDNILANKMPILVKGITLEKKLNVQIDGKKHFLKIKEFSYDDGLYIELYLDGVQVEDKDSLVFLSKGKVIPFTFCTKIDLTPKTIILTSRYCRDKVDDLFDDIKEKEATSLVVDIDGKKQKLKIKELDVYDRSIGVKYSKTKEPKHIEVLLDNLSIDERLIDSFEVYNHILYIIFKRDENLELKYKRFIAQIVKDQINYERFVLKVKNYSFSEDDAEDRAMEKQNQELNRLNKLTDFIDMINFKNGNLAIASEYLANDLNNFGLLDNFTIQLQNNKEFLANIRSTFYYKPERYYDKNIFIFNNKVLNNEFGIKDKNNYLDVYVDDEDILPQIKEIIVSFDKEVTFLYQEDIIPSIMPKKQIFQTVFYSFSGFILIILFIAIYVVIRQFYSNFESELALFKLFGSNQPYQTYINIISLFISASITYFLLKQEEVYIDTLMRKYFFTSYYFDMKNYFIALGILGIYIVIIYFVELILMKKLNIIKGQ</sequence>